<dbReference type="Proteomes" id="UP000194127">
    <property type="component" value="Unassembled WGS sequence"/>
</dbReference>
<gene>
    <name evidence="1" type="ORF">POSPLADRAFT_1047522</name>
</gene>
<evidence type="ECO:0000313" key="2">
    <source>
        <dbReference type="Proteomes" id="UP000194127"/>
    </source>
</evidence>
<proteinExistence type="predicted"/>
<sequence length="109" mass="12040">MTSSTTWLIRNTSRRISLELVKLLVASSDNLIMATWHNPDLGNSAAIPPEKCKAGFAIQSKLQHAGSFSRYLISKTALNTLRRAPANARRQMYKQAGAWPYIITIALGP</sequence>
<dbReference type="GeneID" id="36324256"/>
<dbReference type="OrthoDB" id="7289984at2759"/>
<dbReference type="AlphaFoldDB" id="A0A1X6MY51"/>
<accession>A0A1X6MY51</accession>
<reference evidence="1 2" key="1">
    <citation type="submission" date="2017-04" db="EMBL/GenBank/DDBJ databases">
        <title>Genome Sequence of the Model Brown-Rot Fungus Postia placenta SB12.</title>
        <authorList>
            <consortium name="DOE Joint Genome Institute"/>
            <person name="Gaskell J."/>
            <person name="Kersten P."/>
            <person name="Larrondo L.F."/>
            <person name="Canessa P."/>
            <person name="Martinez D."/>
            <person name="Hibbett D."/>
            <person name="Schmoll M."/>
            <person name="Kubicek C.P."/>
            <person name="Martinez A.T."/>
            <person name="Yadav J."/>
            <person name="Master E."/>
            <person name="Magnuson J.K."/>
            <person name="James T."/>
            <person name="Yaver D."/>
            <person name="Berka R."/>
            <person name="Labutti K."/>
            <person name="Lipzen A."/>
            <person name="Aerts A."/>
            <person name="Barry K."/>
            <person name="Henrissat B."/>
            <person name="Blanchette R."/>
            <person name="Grigoriev I."/>
            <person name="Cullen D."/>
        </authorList>
    </citation>
    <scope>NUCLEOTIDE SEQUENCE [LARGE SCALE GENOMIC DNA]</scope>
    <source>
        <strain evidence="1 2">MAD-698-R-SB12</strain>
    </source>
</reference>
<organism evidence="1 2">
    <name type="scientific">Postia placenta MAD-698-R-SB12</name>
    <dbReference type="NCBI Taxonomy" id="670580"/>
    <lineage>
        <taxon>Eukaryota</taxon>
        <taxon>Fungi</taxon>
        <taxon>Dikarya</taxon>
        <taxon>Basidiomycota</taxon>
        <taxon>Agaricomycotina</taxon>
        <taxon>Agaricomycetes</taxon>
        <taxon>Polyporales</taxon>
        <taxon>Adustoporiaceae</taxon>
        <taxon>Rhodonia</taxon>
    </lineage>
</organism>
<name>A0A1X6MY51_9APHY</name>
<evidence type="ECO:0000313" key="1">
    <source>
        <dbReference type="EMBL" id="OSX61295.1"/>
    </source>
</evidence>
<dbReference type="RefSeq" id="XP_024338089.1">
    <property type="nucleotide sequence ID" value="XM_024479306.1"/>
</dbReference>
<dbReference type="EMBL" id="KZ110599">
    <property type="protein sequence ID" value="OSX61295.1"/>
    <property type="molecule type" value="Genomic_DNA"/>
</dbReference>
<keyword evidence="2" id="KW-1185">Reference proteome</keyword>
<protein>
    <submittedName>
        <fullName evidence="1">Uncharacterized protein</fullName>
    </submittedName>
</protein>